<name>A0A163DS83_9NEIS</name>
<gene>
    <name evidence="1" type="ORF">AVW16_04180</name>
</gene>
<proteinExistence type="predicted"/>
<sequence length="70" mass="7746">MGKHSDKIVLDAPHARELLADGYRYAVVVVEAYGDIAAGDVISVHKLLEVAQRKANYTGHWAVRPLETFL</sequence>
<protein>
    <submittedName>
        <fullName evidence="1">Uncharacterized protein</fullName>
    </submittedName>
</protein>
<comment type="caution">
    <text evidence="1">The sequence shown here is derived from an EMBL/GenBank/DDBJ whole genome shotgun (WGS) entry which is preliminary data.</text>
</comment>
<dbReference type="AlphaFoldDB" id="A0A163DS83"/>
<evidence type="ECO:0000313" key="2">
    <source>
        <dbReference type="Proteomes" id="UP000076625"/>
    </source>
</evidence>
<dbReference type="Proteomes" id="UP000076625">
    <property type="component" value="Unassembled WGS sequence"/>
</dbReference>
<accession>A0A163DS83</accession>
<keyword evidence="2" id="KW-1185">Reference proteome</keyword>
<dbReference type="OrthoDB" id="9886017at2"/>
<reference evidence="2" key="1">
    <citation type="submission" date="2016-01" db="EMBL/GenBank/DDBJ databases">
        <title>Draft genome of Chromobacterium sp. F49.</title>
        <authorList>
            <person name="Hong K.W."/>
        </authorList>
    </citation>
    <scope>NUCLEOTIDE SEQUENCE [LARGE SCALE GENOMIC DNA]</scope>
    <source>
        <strain evidence="2">CN10</strain>
    </source>
</reference>
<dbReference type="EMBL" id="LQQU01000002">
    <property type="protein sequence ID" value="KZE35226.1"/>
    <property type="molecule type" value="Genomic_DNA"/>
</dbReference>
<dbReference type="RefSeq" id="WP_066609410.1">
    <property type="nucleotide sequence ID" value="NZ_LQQU01000002.1"/>
</dbReference>
<evidence type="ECO:0000313" key="1">
    <source>
        <dbReference type="EMBL" id="KZE35226.1"/>
    </source>
</evidence>
<organism evidence="1 2">
    <name type="scientific">Crenobacter luteus</name>
    <dbReference type="NCBI Taxonomy" id="1452487"/>
    <lineage>
        <taxon>Bacteria</taxon>
        <taxon>Pseudomonadati</taxon>
        <taxon>Pseudomonadota</taxon>
        <taxon>Betaproteobacteria</taxon>
        <taxon>Neisseriales</taxon>
        <taxon>Neisseriaceae</taxon>
        <taxon>Crenobacter</taxon>
    </lineage>
</organism>